<feature type="domain" description="Rhodopsin" evidence="7">
    <location>
        <begin position="43"/>
        <end position="283"/>
    </location>
</feature>
<reference evidence="8 9" key="1">
    <citation type="submission" date="2016-05" db="EMBL/GenBank/DDBJ databases">
        <title>A degradative enzymes factory behind the ericoid mycorrhizal symbiosis.</title>
        <authorList>
            <consortium name="DOE Joint Genome Institute"/>
            <person name="Martino E."/>
            <person name="Morin E."/>
            <person name="Grelet G."/>
            <person name="Kuo A."/>
            <person name="Kohler A."/>
            <person name="Daghino S."/>
            <person name="Barry K."/>
            <person name="Choi C."/>
            <person name="Cichocki N."/>
            <person name="Clum A."/>
            <person name="Copeland A."/>
            <person name="Hainaut M."/>
            <person name="Haridas S."/>
            <person name="Labutti K."/>
            <person name="Lindquist E."/>
            <person name="Lipzen A."/>
            <person name="Khouja H.-R."/>
            <person name="Murat C."/>
            <person name="Ohm R."/>
            <person name="Olson A."/>
            <person name="Spatafora J."/>
            <person name="Veneault-Fourrey C."/>
            <person name="Henrissat B."/>
            <person name="Grigoriev I."/>
            <person name="Martin F."/>
            <person name="Perotto S."/>
        </authorList>
    </citation>
    <scope>NUCLEOTIDE SEQUENCE [LARGE SCALE GENOMIC DNA]</scope>
    <source>
        <strain evidence="8 9">UAMH 7357</strain>
    </source>
</reference>
<dbReference type="PANTHER" id="PTHR33048">
    <property type="entry name" value="PTH11-LIKE INTEGRAL MEMBRANE PROTEIN (AFU_ORTHOLOGUE AFUA_5G11245)"/>
    <property type="match status" value="1"/>
</dbReference>
<evidence type="ECO:0000259" key="7">
    <source>
        <dbReference type="Pfam" id="PF20684"/>
    </source>
</evidence>
<evidence type="ECO:0000313" key="8">
    <source>
        <dbReference type="EMBL" id="PMD22498.1"/>
    </source>
</evidence>
<dbReference type="STRING" id="1745343.A0A2J6Q8B0"/>
<comment type="similarity">
    <text evidence="5">Belongs to the SAT4 family.</text>
</comment>
<feature type="transmembrane region" description="Helical" evidence="6">
    <location>
        <begin position="137"/>
        <end position="161"/>
    </location>
</feature>
<dbReference type="AlphaFoldDB" id="A0A2J6Q8B0"/>
<feature type="transmembrane region" description="Helical" evidence="6">
    <location>
        <begin position="186"/>
        <end position="208"/>
    </location>
</feature>
<name>A0A2J6Q8B0_9HELO</name>
<keyword evidence="2 6" id="KW-0812">Transmembrane</keyword>
<comment type="subcellular location">
    <subcellularLocation>
        <location evidence="1">Membrane</location>
        <topology evidence="1">Multi-pass membrane protein</topology>
    </subcellularLocation>
</comment>
<gene>
    <name evidence="8" type="ORF">NA56DRAFT_598137</name>
</gene>
<feature type="transmembrane region" description="Helical" evidence="6">
    <location>
        <begin position="103"/>
        <end position="125"/>
    </location>
</feature>
<dbReference type="EMBL" id="KZ613477">
    <property type="protein sequence ID" value="PMD22498.1"/>
    <property type="molecule type" value="Genomic_DNA"/>
</dbReference>
<keyword evidence="9" id="KW-1185">Reference proteome</keyword>
<feature type="transmembrane region" description="Helical" evidence="6">
    <location>
        <begin position="220"/>
        <end position="237"/>
    </location>
</feature>
<dbReference type="Proteomes" id="UP000235672">
    <property type="component" value="Unassembled WGS sequence"/>
</dbReference>
<evidence type="ECO:0000313" key="9">
    <source>
        <dbReference type="Proteomes" id="UP000235672"/>
    </source>
</evidence>
<dbReference type="Pfam" id="PF20684">
    <property type="entry name" value="Fung_rhodopsin"/>
    <property type="match status" value="1"/>
</dbReference>
<evidence type="ECO:0000256" key="1">
    <source>
        <dbReference type="ARBA" id="ARBA00004141"/>
    </source>
</evidence>
<feature type="transmembrane region" description="Helical" evidence="6">
    <location>
        <begin position="59"/>
        <end position="83"/>
    </location>
</feature>
<evidence type="ECO:0000256" key="4">
    <source>
        <dbReference type="ARBA" id="ARBA00023136"/>
    </source>
</evidence>
<dbReference type="InterPro" id="IPR049326">
    <property type="entry name" value="Rhodopsin_dom_fungi"/>
</dbReference>
<feature type="transmembrane region" description="Helical" evidence="6">
    <location>
        <begin position="257"/>
        <end position="276"/>
    </location>
</feature>
<dbReference type="OrthoDB" id="5329176at2759"/>
<evidence type="ECO:0000256" key="5">
    <source>
        <dbReference type="ARBA" id="ARBA00038359"/>
    </source>
</evidence>
<protein>
    <recommendedName>
        <fullName evidence="7">Rhodopsin domain-containing protein</fullName>
    </recommendedName>
</protein>
<keyword evidence="4 6" id="KW-0472">Membrane</keyword>
<evidence type="ECO:0000256" key="2">
    <source>
        <dbReference type="ARBA" id="ARBA00022692"/>
    </source>
</evidence>
<keyword evidence="3 6" id="KW-1133">Transmembrane helix</keyword>
<evidence type="ECO:0000256" key="6">
    <source>
        <dbReference type="SAM" id="Phobius"/>
    </source>
</evidence>
<sequence length="380" mass="42797">MYLSLATIESWPQPNYKDPIERGPWVIVITIVLYALVLGVVGLRTFTRVFISRSFGYDDITILIAMIPTTAFVAVTLIAEFGYGWDRHAWDVPLDEVTPGIRLALASQILFGIASTCTRLSMLFLTRRILTTGYEKLRRVIAVAMVLMTVACVVFVFVVIFQCRPVAAYWTFSLVPQKCIDEKTHLLFQGIINIVSDFFTVMIPIPIVLKLKLPLRQRMLVALLFGAAFVVCFAGVVRTYYFYRLTDGYHDITWDAFPVWISSAIELYIGIICTSAPPTKPFFLRYVPKLLTATSHYFPTTRGQSPTLNSGKDFALKHVHTNSIDSQTVADGDEGDFEEVPGRLQKNSQIHKTVEISQSWLEVSNSVASTSRESVEKLVR</sequence>
<dbReference type="GO" id="GO:0016020">
    <property type="term" value="C:membrane"/>
    <property type="evidence" value="ECO:0007669"/>
    <property type="project" value="UniProtKB-SubCell"/>
</dbReference>
<organism evidence="8 9">
    <name type="scientific">Hyaloscypha hepaticicola</name>
    <dbReference type="NCBI Taxonomy" id="2082293"/>
    <lineage>
        <taxon>Eukaryota</taxon>
        <taxon>Fungi</taxon>
        <taxon>Dikarya</taxon>
        <taxon>Ascomycota</taxon>
        <taxon>Pezizomycotina</taxon>
        <taxon>Leotiomycetes</taxon>
        <taxon>Helotiales</taxon>
        <taxon>Hyaloscyphaceae</taxon>
        <taxon>Hyaloscypha</taxon>
    </lineage>
</organism>
<evidence type="ECO:0000256" key="3">
    <source>
        <dbReference type="ARBA" id="ARBA00022989"/>
    </source>
</evidence>
<proteinExistence type="inferred from homology"/>
<accession>A0A2J6Q8B0</accession>
<dbReference type="InterPro" id="IPR052337">
    <property type="entry name" value="SAT4-like"/>
</dbReference>
<dbReference type="PANTHER" id="PTHR33048:SF129">
    <property type="entry name" value="INTEGRAL MEMBRANE PROTEIN-RELATED"/>
    <property type="match status" value="1"/>
</dbReference>
<feature type="transmembrane region" description="Helical" evidence="6">
    <location>
        <begin position="25"/>
        <end position="47"/>
    </location>
</feature>